<accession>A0A0P4VXZ6</accession>
<dbReference type="EMBL" id="GDRN01108818">
    <property type="protein sequence ID" value="JAI57164.1"/>
    <property type="molecule type" value="Transcribed_RNA"/>
</dbReference>
<evidence type="ECO:0000256" key="2">
    <source>
        <dbReference type="ARBA" id="ARBA00022723"/>
    </source>
</evidence>
<dbReference type="Pfam" id="PF13359">
    <property type="entry name" value="DDE_Tnp_4"/>
    <property type="match status" value="1"/>
</dbReference>
<proteinExistence type="predicted"/>
<comment type="cofactor">
    <cofactor evidence="1">
        <name>a divalent metal cation</name>
        <dbReference type="ChEBI" id="CHEBI:60240"/>
    </cofactor>
</comment>
<name>A0A0P4VXZ6_SCYOL</name>
<dbReference type="InterPro" id="IPR027806">
    <property type="entry name" value="HARBI1_dom"/>
</dbReference>
<sequence>MLRCMMTGVHREKKWCDKLESADIGCMTRKSHAAPAHTQVLAALPFYTRGSFHGVVGNVSGLSQVGDLSVDSGHPYLVGDSRYLLEPLLMTPADPAEEQYKRSHAKTHTVDQTFGILKTLFKCLHRDGGAEALQYELEQCARIALICIFLYNHCIS</sequence>
<dbReference type="GO" id="GO:0046872">
    <property type="term" value="F:metal ion binding"/>
    <property type="evidence" value="ECO:0007669"/>
    <property type="project" value="UniProtKB-KW"/>
</dbReference>
<dbReference type="EMBL" id="GDRN01108819">
    <property type="protein sequence ID" value="JAI57163.1"/>
    <property type="molecule type" value="Transcribed_RNA"/>
</dbReference>
<dbReference type="EMBL" id="GDRN01108825">
    <property type="protein sequence ID" value="JAI57161.1"/>
    <property type="molecule type" value="Transcribed_RNA"/>
</dbReference>
<feature type="domain" description="DDE Tnp4" evidence="3">
    <location>
        <begin position="70"/>
        <end position="152"/>
    </location>
</feature>
<evidence type="ECO:0000259" key="3">
    <source>
        <dbReference type="Pfam" id="PF13359"/>
    </source>
</evidence>
<evidence type="ECO:0000313" key="4">
    <source>
        <dbReference type="EMBL" id="JAI57164.1"/>
    </source>
</evidence>
<reference evidence="4" key="1">
    <citation type="submission" date="2015-09" db="EMBL/GenBank/DDBJ databases">
        <title>Scylla olivacea transcriptome.</title>
        <authorList>
            <person name="Ikhwanuddin M."/>
        </authorList>
    </citation>
    <scope>NUCLEOTIDE SEQUENCE</scope>
</reference>
<evidence type="ECO:0000256" key="1">
    <source>
        <dbReference type="ARBA" id="ARBA00001968"/>
    </source>
</evidence>
<organism evidence="4">
    <name type="scientific">Scylla olivacea</name>
    <name type="common">Orange mud crab</name>
    <name type="synonym">Cancer olivacea</name>
    <dbReference type="NCBI Taxonomy" id="85551"/>
    <lineage>
        <taxon>Eukaryota</taxon>
        <taxon>Metazoa</taxon>
        <taxon>Ecdysozoa</taxon>
        <taxon>Arthropoda</taxon>
        <taxon>Crustacea</taxon>
        <taxon>Multicrustacea</taxon>
        <taxon>Malacostraca</taxon>
        <taxon>Eumalacostraca</taxon>
        <taxon>Eucarida</taxon>
        <taxon>Decapoda</taxon>
        <taxon>Pleocyemata</taxon>
        <taxon>Brachyura</taxon>
        <taxon>Eubrachyura</taxon>
        <taxon>Portunoidea</taxon>
        <taxon>Portunidae</taxon>
        <taxon>Portuninae</taxon>
        <taxon>Scylla</taxon>
    </lineage>
</organism>
<dbReference type="AlphaFoldDB" id="A0A0P4VXZ6"/>
<protein>
    <recommendedName>
        <fullName evidence="3">DDE Tnp4 domain-containing protein</fullName>
    </recommendedName>
</protein>
<keyword evidence="2" id="KW-0479">Metal-binding</keyword>